<dbReference type="Proteomes" id="UP001269400">
    <property type="component" value="Unassembled WGS sequence"/>
</dbReference>
<evidence type="ECO:0000256" key="1">
    <source>
        <dbReference type="SAM" id="Phobius"/>
    </source>
</evidence>
<protein>
    <submittedName>
        <fullName evidence="2">Uncharacterized protein</fullName>
    </submittedName>
</protein>
<gene>
    <name evidence="2" type="ORF">O0Q50_06360</name>
</gene>
<feature type="transmembrane region" description="Helical" evidence="1">
    <location>
        <begin position="12"/>
        <end position="33"/>
    </location>
</feature>
<dbReference type="RefSeq" id="WP_243549355.1">
    <property type="nucleotide sequence ID" value="NZ_JAPTGD010000001.1"/>
</dbReference>
<name>A0AAX6N4B9_PRIAR</name>
<evidence type="ECO:0000313" key="3">
    <source>
        <dbReference type="Proteomes" id="UP001269400"/>
    </source>
</evidence>
<dbReference type="AlphaFoldDB" id="A0AAX6N4B9"/>
<keyword evidence="1" id="KW-0812">Transmembrane</keyword>
<keyword evidence="1" id="KW-1133">Transmembrane helix</keyword>
<evidence type="ECO:0000313" key="2">
    <source>
        <dbReference type="EMBL" id="MDU9690783.1"/>
    </source>
</evidence>
<reference evidence="2" key="1">
    <citation type="journal article" date="2022" name="J Environ Chem Eng">
        <title>Biodegradation of petroleum oil using a constructed nonpathogenic and heavy metal-tolerant bacterial consortium isolated from marine sponges.</title>
        <authorList>
            <person name="Dechsakulwatana C."/>
            <person name="Rungsihiranrut A."/>
            <person name="Muangchinda C."/>
            <person name="Ningthoujam R."/>
            <person name="Klankeo P."/>
            <person name="Pinyakong O."/>
        </authorList>
    </citation>
    <scope>NUCLEOTIDE SEQUENCE</scope>
    <source>
        <strain evidence="2">TL01-2</strain>
    </source>
</reference>
<reference evidence="2" key="2">
    <citation type="submission" date="2022-12" db="EMBL/GenBank/DDBJ databases">
        <authorList>
            <person name="Dechsakulwatana C."/>
            <person name="Rungsihiranrut A."/>
            <person name="Muangchinda C."/>
            <person name="Ningthoujam R."/>
            <person name="Klankeo P."/>
            <person name="Pinyakong O."/>
        </authorList>
    </citation>
    <scope>NUCLEOTIDE SEQUENCE</scope>
    <source>
        <strain evidence="2">TL01-2</strain>
    </source>
</reference>
<proteinExistence type="predicted"/>
<keyword evidence="1" id="KW-0472">Membrane</keyword>
<sequence length="153" mass="17309">MNVLSEEMIGILIGSLIALAGTFITSVVAIAMSKEQYKQELRKAFIQKKVDAYTHVCQVILAIKNDLLTITVSSAGLNWTAQSINKLADVCITEGLWIDEEDSKKLEVLQKQLSKFVLDEIELSRHDILTTCYDIVEYCEKKIKILHFMTVKE</sequence>
<comment type="caution">
    <text evidence="2">The sequence shown here is derived from an EMBL/GenBank/DDBJ whole genome shotgun (WGS) entry which is preliminary data.</text>
</comment>
<organism evidence="2 3">
    <name type="scientific">Priestia aryabhattai</name>
    <name type="common">Bacillus aryabhattai</name>
    <dbReference type="NCBI Taxonomy" id="412384"/>
    <lineage>
        <taxon>Bacteria</taxon>
        <taxon>Bacillati</taxon>
        <taxon>Bacillota</taxon>
        <taxon>Bacilli</taxon>
        <taxon>Bacillales</taxon>
        <taxon>Bacillaceae</taxon>
        <taxon>Priestia</taxon>
    </lineage>
</organism>
<accession>A0AAX6N4B9</accession>
<dbReference type="EMBL" id="JAPTGD010000001">
    <property type="protein sequence ID" value="MDU9690783.1"/>
    <property type="molecule type" value="Genomic_DNA"/>
</dbReference>